<name>A0ABY7GQQ7_9GAMM</name>
<evidence type="ECO:0000313" key="3">
    <source>
        <dbReference type="Proteomes" id="UP001162780"/>
    </source>
</evidence>
<dbReference type="PANTHER" id="PTHR33121:SF15">
    <property type="entry name" value="BLUE LIGHT- AND TEMPERATURE-REGULATED ANTIREPRESSOR BLUF"/>
    <property type="match status" value="1"/>
</dbReference>
<evidence type="ECO:0000259" key="1">
    <source>
        <dbReference type="PROSITE" id="PS50883"/>
    </source>
</evidence>
<dbReference type="RefSeq" id="WP_269022830.1">
    <property type="nucleotide sequence ID" value="NZ_CP113517.1"/>
</dbReference>
<dbReference type="Proteomes" id="UP001162780">
    <property type="component" value="Chromosome"/>
</dbReference>
<dbReference type="CDD" id="cd01948">
    <property type="entry name" value="EAL"/>
    <property type="match status" value="1"/>
</dbReference>
<dbReference type="EMBL" id="CP113517">
    <property type="protein sequence ID" value="WAR46838.1"/>
    <property type="molecule type" value="Genomic_DNA"/>
</dbReference>
<evidence type="ECO:0000313" key="2">
    <source>
        <dbReference type="EMBL" id="WAR46838.1"/>
    </source>
</evidence>
<dbReference type="SUPFAM" id="SSF141868">
    <property type="entry name" value="EAL domain-like"/>
    <property type="match status" value="1"/>
</dbReference>
<protein>
    <submittedName>
        <fullName evidence="2">EAL domain-containing protein</fullName>
    </submittedName>
</protein>
<dbReference type="PROSITE" id="PS50883">
    <property type="entry name" value="EAL"/>
    <property type="match status" value="1"/>
</dbReference>
<dbReference type="InterPro" id="IPR050706">
    <property type="entry name" value="Cyclic-di-GMP_PDE-like"/>
</dbReference>
<feature type="domain" description="EAL" evidence="1">
    <location>
        <begin position="1"/>
        <end position="228"/>
    </location>
</feature>
<sequence length="242" mass="27781">MAFQPIVDISDHSVYGYEALVRGLNNEGAMTILSQLNDQNRYRFDQSIRVKAIDFAQKLDLQGVLSINFLPNAVYNPETCIRATLEAAAERNFPLERIQFEVTETEEVKDDHLKNIFLEYKQHRFITAIDDFGAGYAGLNMLADLHPDVLKLDMAMTRNIDQDRVRRSLVFAILAACRELSIKVIAEGIESRAECLTLADQGVTLFQGYWFAKPGFESLPEVPAQIWDQLRFRRMSDRDKWQ</sequence>
<gene>
    <name evidence="2" type="ORF">NM686_010090</name>
</gene>
<dbReference type="Gene3D" id="3.20.20.450">
    <property type="entry name" value="EAL domain"/>
    <property type="match status" value="1"/>
</dbReference>
<dbReference type="InterPro" id="IPR035919">
    <property type="entry name" value="EAL_sf"/>
</dbReference>
<keyword evidence="3" id="KW-1185">Reference proteome</keyword>
<accession>A0ABY7GQQ7</accession>
<dbReference type="SMART" id="SM00052">
    <property type="entry name" value="EAL"/>
    <property type="match status" value="1"/>
</dbReference>
<dbReference type="Pfam" id="PF00563">
    <property type="entry name" value="EAL"/>
    <property type="match status" value="1"/>
</dbReference>
<proteinExistence type="predicted"/>
<dbReference type="InterPro" id="IPR001633">
    <property type="entry name" value="EAL_dom"/>
</dbReference>
<reference evidence="2" key="1">
    <citation type="submission" date="2022-11" db="EMBL/GenBank/DDBJ databases">
        <title>Methylomonas rapida sp. nov., Carotenoid-Producing Obligate Methanotrophs with High Growth Characteristics and Biotechnological Potential.</title>
        <authorList>
            <person name="Tikhonova E.N."/>
            <person name="Suleimanov R.Z."/>
            <person name="Miroshnikov K."/>
            <person name="Oshkin I.Y."/>
            <person name="Belova S.E."/>
            <person name="Danilova O.V."/>
            <person name="Ashikhmin A."/>
            <person name="Konopkin A."/>
            <person name="But S.Y."/>
            <person name="Khmelenina V.N."/>
            <person name="Kuznetsov N."/>
            <person name="Pimenov N.V."/>
            <person name="Dedysh S.N."/>
        </authorList>
    </citation>
    <scope>NUCLEOTIDE SEQUENCE</scope>
    <source>
        <strain evidence="2">MP1</strain>
    </source>
</reference>
<organism evidence="2 3">
    <name type="scientific">Methylomonas rapida</name>
    <dbReference type="NCBI Taxonomy" id="2963939"/>
    <lineage>
        <taxon>Bacteria</taxon>
        <taxon>Pseudomonadati</taxon>
        <taxon>Pseudomonadota</taxon>
        <taxon>Gammaproteobacteria</taxon>
        <taxon>Methylococcales</taxon>
        <taxon>Methylococcaceae</taxon>
        <taxon>Methylomonas</taxon>
    </lineage>
</organism>
<dbReference type="PANTHER" id="PTHR33121">
    <property type="entry name" value="CYCLIC DI-GMP PHOSPHODIESTERASE PDEF"/>
    <property type="match status" value="1"/>
</dbReference>